<comment type="similarity">
    <text evidence="2">Belongs to the SusD family.</text>
</comment>
<proteinExistence type="inferred from homology"/>
<accession>A0ABS5KES9</accession>
<keyword evidence="5" id="KW-0998">Cell outer membrane</keyword>
<comment type="caution">
    <text evidence="9">The sequence shown here is derived from an EMBL/GenBank/DDBJ whole genome shotgun (WGS) entry which is preliminary data.</text>
</comment>
<sequence length="504" mass="58240">MKKYSSLLLVSIALLLAGCNDFLDKEPNKSSNVVPGKAEHFDALLNSYRSFASEANRDVIHGSDDYGLYTELFDNKDIYGVNIVQFATWDVEYLPDYERPYWPHEWEKIFVANMIISNLDKMEGTKEEISHLEAEAHFVRAYSYYQLVNTYCLPYSQGNMQEMGLPIKETTSFEESAERASLEETWALILSDLEKALQLKHDLKFDDDKYRIWRASTPAVNAFAARVYLCMHDYENAKKYAEAALANHGVLVDYNTEMSYSSFVEEVTVGDENIQIVYPITFDGGMYSQNSMAWKELYYYRYLYNSSEYFVPSKDLLALYDQTHDLRYRYHVVEDYSYTRGMVDPPLSYPSYVFCENGYVPSGPTVAEMLLVKAEAQVRQGEWEQGLATANQLRAKRISSDAPANVINLSAANKNEALQHIIDERRREMPFTQRLFDVRRYNNNDDASDDVVMTREFYPYNLSAIHGKEAPVIYTLDKQSRKFARPITTYDITVSEGVIKQNTY</sequence>
<keyword evidence="3 6" id="KW-0732">Signal</keyword>
<dbReference type="Gene3D" id="1.25.40.390">
    <property type="match status" value="1"/>
</dbReference>
<reference evidence="9 10" key="1">
    <citation type="journal article" date="2014" name="Int. J. Syst. Evol. Microbiol.">
        <title>Carboxylicivirga gen. nov. in the family Marinilabiliaceae with two novel species, Carboxylicivirga mesophila sp. nov. and Carboxylicivirga taeanensis sp. nov., and reclassification of Cytophaga fermentans as Saccharicrinis fermentans gen. nov., comb. nov.</title>
        <authorList>
            <person name="Yang S.H."/>
            <person name="Seo H.S."/>
            <person name="Woo J.H."/>
            <person name="Oh H.M."/>
            <person name="Jang H."/>
            <person name="Lee J.H."/>
            <person name="Kim S.J."/>
            <person name="Kwon K.K."/>
        </authorList>
    </citation>
    <scope>NUCLEOTIDE SEQUENCE [LARGE SCALE GENOMIC DNA]</scope>
    <source>
        <strain evidence="9 10">JCM 18290</strain>
    </source>
</reference>
<feature type="domain" description="SusD-like N-terminal" evidence="8">
    <location>
        <begin position="21"/>
        <end position="229"/>
    </location>
</feature>
<dbReference type="Proteomes" id="UP000721861">
    <property type="component" value="Unassembled WGS sequence"/>
</dbReference>
<dbReference type="InterPro" id="IPR011990">
    <property type="entry name" value="TPR-like_helical_dom_sf"/>
</dbReference>
<evidence type="ECO:0000313" key="9">
    <source>
        <dbReference type="EMBL" id="MBS2213564.1"/>
    </source>
</evidence>
<protein>
    <submittedName>
        <fullName evidence="9">RagB/SusD family nutrient uptake outer membrane protein</fullName>
    </submittedName>
</protein>
<dbReference type="InterPro" id="IPR033985">
    <property type="entry name" value="SusD-like_N"/>
</dbReference>
<evidence type="ECO:0000256" key="6">
    <source>
        <dbReference type="SAM" id="SignalP"/>
    </source>
</evidence>
<feature type="chain" id="PRO_5045290274" evidence="6">
    <location>
        <begin position="18"/>
        <end position="504"/>
    </location>
</feature>
<evidence type="ECO:0000256" key="1">
    <source>
        <dbReference type="ARBA" id="ARBA00004442"/>
    </source>
</evidence>
<dbReference type="SUPFAM" id="SSF48452">
    <property type="entry name" value="TPR-like"/>
    <property type="match status" value="1"/>
</dbReference>
<keyword evidence="10" id="KW-1185">Reference proteome</keyword>
<evidence type="ECO:0000256" key="5">
    <source>
        <dbReference type="ARBA" id="ARBA00023237"/>
    </source>
</evidence>
<evidence type="ECO:0000256" key="3">
    <source>
        <dbReference type="ARBA" id="ARBA00022729"/>
    </source>
</evidence>
<organism evidence="9 10">
    <name type="scientific">Carboxylicivirga mesophila</name>
    <dbReference type="NCBI Taxonomy" id="1166478"/>
    <lineage>
        <taxon>Bacteria</taxon>
        <taxon>Pseudomonadati</taxon>
        <taxon>Bacteroidota</taxon>
        <taxon>Bacteroidia</taxon>
        <taxon>Marinilabiliales</taxon>
        <taxon>Marinilabiliaceae</taxon>
        <taxon>Carboxylicivirga</taxon>
    </lineage>
</organism>
<feature type="signal peptide" evidence="6">
    <location>
        <begin position="1"/>
        <end position="17"/>
    </location>
</feature>
<keyword evidence="4" id="KW-0472">Membrane</keyword>
<feature type="domain" description="RagB/SusD" evidence="7">
    <location>
        <begin position="367"/>
        <end position="503"/>
    </location>
</feature>
<dbReference type="EMBL" id="JAGUCN010000030">
    <property type="protein sequence ID" value="MBS2213564.1"/>
    <property type="molecule type" value="Genomic_DNA"/>
</dbReference>
<dbReference type="InterPro" id="IPR012944">
    <property type="entry name" value="SusD_RagB_dom"/>
</dbReference>
<dbReference type="PROSITE" id="PS51257">
    <property type="entry name" value="PROKAR_LIPOPROTEIN"/>
    <property type="match status" value="1"/>
</dbReference>
<dbReference type="RefSeq" id="WP_212230875.1">
    <property type="nucleotide sequence ID" value="NZ_JAGUCN010000030.1"/>
</dbReference>
<comment type="subcellular location">
    <subcellularLocation>
        <location evidence="1">Cell outer membrane</location>
    </subcellularLocation>
</comment>
<dbReference type="Pfam" id="PF14322">
    <property type="entry name" value="SusD-like_3"/>
    <property type="match status" value="1"/>
</dbReference>
<gene>
    <name evidence="9" type="ORF">KEM09_19305</name>
</gene>
<evidence type="ECO:0000259" key="7">
    <source>
        <dbReference type="Pfam" id="PF07980"/>
    </source>
</evidence>
<evidence type="ECO:0000256" key="4">
    <source>
        <dbReference type="ARBA" id="ARBA00023136"/>
    </source>
</evidence>
<dbReference type="Pfam" id="PF07980">
    <property type="entry name" value="SusD_RagB"/>
    <property type="match status" value="1"/>
</dbReference>
<evidence type="ECO:0000259" key="8">
    <source>
        <dbReference type="Pfam" id="PF14322"/>
    </source>
</evidence>
<name>A0ABS5KES9_9BACT</name>
<evidence type="ECO:0000256" key="2">
    <source>
        <dbReference type="ARBA" id="ARBA00006275"/>
    </source>
</evidence>
<evidence type="ECO:0000313" key="10">
    <source>
        <dbReference type="Proteomes" id="UP000721861"/>
    </source>
</evidence>